<feature type="transmembrane region" description="Helical" evidence="1">
    <location>
        <begin position="140"/>
        <end position="161"/>
    </location>
</feature>
<dbReference type="PANTHER" id="PTHR42208:SF1">
    <property type="entry name" value="HEAVY METAL TRANSPORTER"/>
    <property type="match status" value="1"/>
</dbReference>
<keyword evidence="4" id="KW-1185">Reference proteome</keyword>
<evidence type="ECO:0000313" key="4">
    <source>
        <dbReference type="Proteomes" id="UP000254266"/>
    </source>
</evidence>
<keyword evidence="1" id="KW-0472">Membrane</keyword>
<keyword evidence="1" id="KW-1133">Transmembrane helix</keyword>
<feature type="transmembrane region" description="Helical" evidence="1">
    <location>
        <begin position="58"/>
        <end position="78"/>
    </location>
</feature>
<feature type="transmembrane region" description="Helical" evidence="1">
    <location>
        <begin position="173"/>
        <end position="193"/>
    </location>
</feature>
<organism evidence="3 4">
    <name type="scientific">endosymbiont of Galathealinum brachiosum</name>
    <dbReference type="NCBI Taxonomy" id="2200906"/>
    <lineage>
        <taxon>Bacteria</taxon>
        <taxon>Pseudomonadati</taxon>
        <taxon>Pseudomonadota</taxon>
        <taxon>Gammaproteobacteria</taxon>
        <taxon>sulfur-oxidizing symbionts</taxon>
    </lineage>
</organism>
<dbReference type="InterPro" id="IPR039447">
    <property type="entry name" value="UreH-like_TM_dom"/>
</dbReference>
<feature type="transmembrane region" description="Helical" evidence="1">
    <location>
        <begin position="205"/>
        <end position="229"/>
    </location>
</feature>
<keyword evidence="1" id="KW-0812">Transmembrane</keyword>
<protein>
    <recommendedName>
        <fullName evidence="2">Urease accessory protein UreH-like transmembrane domain-containing protein</fullName>
    </recommendedName>
</protein>
<dbReference type="AlphaFoldDB" id="A0A370DEZ5"/>
<dbReference type="Pfam" id="PF13386">
    <property type="entry name" value="DsbD_2"/>
    <property type="match status" value="1"/>
</dbReference>
<feature type="transmembrane region" description="Helical" evidence="1">
    <location>
        <begin position="90"/>
        <end position="108"/>
    </location>
</feature>
<comment type="caution">
    <text evidence="3">The sequence shown here is derived from an EMBL/GenBank/DDBJ whole genome shotgun (WGS) entry which is preliminary data.</text>
</comment>
<proteinExistence type="predicted"/>
<reference evidence="3 4" key="1">
    <citation type="journal article" date="2018" name="ISME J.">
        <title>Endosymbiont genomes yield clues of tubeworm success.</title>
        <authorList>
            <person name="Li Y."/>
            <person name="Liles M.R."/>
            <person name="Halanych K.M."/>
        </authorList>
    </citation>
    <scope>NUCLEOTIDE SEQUENCE [LARGE SCALE GENOMIC DNA]</scope>
    <source>
        <strain evidence="3">A1464</strain>
    </source>
</reference>
<evidence type="ECO:0000259" key="2">
    <source>
        <dbReference type="Pfam" id="PF13386"/>
    </source>
</evidence>
<gene>
    <name evidence="3" type="ORF">DIZ80_11445</name>
</gene>
<accession>A0A370DEZ5</accession>
<feature type="transmembrane region" description="Helical" evidence="1">
    <location>
        <begin position="6"/>
        <end position="31"/>
    </location>
</feature>
<dbReference type="PANTHER" id="PTHR42208">
    <property type="entry name" value="HEAVY METAL TRANSPORTER-RELATED"/>
    <property type="match status" value="1"/>
</dbReference>
<sequence length="231" mass="25040">MHEFTYITAFTVGLMGGVHCVGMCGGIVGALSFASRSDNNTGTAALFNLLLAYNSGRLISYTIAGGLMGALGWLVTIWTDIQFMQGLLQLLAGVFMLMMGLYISGWWMGLHRLEKAGSVVWQKIQPFAQKLLPVKTPIHALALGLLWGWLPCGLVYSVLVWSVSAGSFQQGALLMLSFGLGTLPNLLAMGFFAERLKQFVQKQAVRNLAGGLVILFALWSLFLATNLLMSN</sequence>
<evidence type="ECO:0000313" key="3">
    <source>
        <dbReference type="EMBL" id="RDH82877.1"/>
    </source>
</evidence>
<name>A0A370DEZ5_9GAMM</name>
<dbReference type="Proteomes" id="UP000254266">
    <property type="component" value="Unassembled WGS sequence"/>
</dbReference>
<dbReference type="EMBL" id="QFXC01000011">
    <property type="protein sequence ID" value="RDH82877.1"/>
    <property type="molecule type" value="Genomic_DNA"/>
</dbReference>
<feature type="domain" description="Urease accessory protein UreH-like transmembrane" evidence="2">
    <location>
        <begin position="8"/>
        <end position="219"/>
    </location>
</feature>
<evidence type="ECO:0000256" key="1">
    <source>
        <dbReference type="SAM" id="Phobius"/>
    </source>
</evidence>